<dbReference type="Proteomes" id="UP000269669">
    <property type="component" value="Unassembled WGS sequence"/>
</dbReference>
<comment type="caution">
    <text evidence="1">The sequence shown here is derived from an EMBL/GenBank/DDBJ whole genome shotgun (WGS) entry which is preliminary data.</text>
</comment>
<gene>
    <name evidence="1" type="ORF">EDE15_4190</name>
</gene>
<accession>A0A3R9NWQ7</accession>
<reference evidence="1 2" key="1">
    <citation type="submission" date="2018-12" db="EMBL/GenBank/DDBJ databases">
        <title>Sequencing of bacterial isolates from soil warming experiment in Harvard Forest, Massachusetts, USA.</title>
        <authorList>
            <person name="Deangelis K."/>
        </authorList>
    </citation>
    <scope>NUCLEOTIDE SEQUENCE [LARGE SCALE GENOMIC DNA]</scope>
    <source>
        <strain evidence="1 2">EB153</strain>
    </source>
</reference>
<dbReference type="PROSITE" id="PS51257">
    <property type="entry name" value="PROKAR_LIPOPROTEIN"/>
    <property type="match status" value="1"/>
</dbReference>
<evidence type="ECO:0000313" key="2">
    <source>
        <dbReference type="Proteomes" id="UP000269669"/>
    </source>
</evidence>
<proteinExistence type="predicted"/>
<keyword evidence="2" id="KW-1185">Reference proteome</keyword>
<dbReference type="AlphaFoldDB" id="A0A3R9NWQ7"/>
<protein>
    <submittedName>
        <fullName evidence="1">Uncharacterized protein</fullName>
    </submittedName>
</protein>
<organism evidence="1 2">
    <name type="scientific">Edaphobacter aggregans</name>
    <dbReference type="NCBI Taxonomy" id="570835"/>
    <lineage>
        <taxon>Bacteria</taxon>
        <taxon>Pseudomonadati</taxon>
        <taxon>Acidobacteriota</taxon>
        <taxon>Terriglobia</taxon>
        <taxon>Terriglobales</taxon>
        <taxon>Acidobacteriaceae</taxon>
        <taxon>Edaphobacter</taxon>
    </lineage>
</organism>
<name>A0A3R9NWQ7_9BACT</name>
<sequence>MAISARSRRGTSVSFWRNHNAIQTMMAQACMPALRPVPRVKHEFILPPTSPIRSTSGSAPKVFIARA</sequence>
<dbReference type="EMBL" id="RSDW01000001">
    <property type="protein sequence ID" value="RSL18600.1"/>
    <property type="molecule type" value="Genomic_DNA"/>
</dbReference>
<evidence type="ECO:0000313" key="1">
    <source>
        <dbReference type="EMBL" id="RSL18600.1"/>
    </source>
</evidence>